<sequence>MSFVNLSNPAKLAILIDADNASANLVEPLLEEIAKYGTANVKRIYGDWTSIHLNGWKDKLNKFAIQPVQQFRYTTGKNSTDSALIIDAMDLLYTGKFDGFCIVSSDSDFTRLASRIREAGLIVYGFGEKQKTPEAFVAACNKFVYTDILGESKTSSQNNKINQNQKLINLLKNAYEASSGEDGWADLSQLRNQLNKLSPSFDPRNYGHKKISELVRVVEIFEI</sequence>
<accession>A0A1U7HQ38</accession>
<proteinExistence type="predicted"/>
<comment type="caution">
    <text evidence="2">The sequence shown here is derived from an EMBL/GenBank/DDBJ whole genome shotgun (WGS) entry which is preliminary data.</text>
</comment>
<dbReference type="Pfam" id="PF01936">
    <property type="entry name" value="NYN"/>
    <property type="match status" value="1"/>
</dbReference>
<dbReference type="Gene3D" id="3.40.50.1010">
    <property type="entry name" value="5'-nuclease"/>
    <property type="match status" value="1"/>
</dbReference>
<dbReference type="Pfam" id="PF12872">
    <property type="entry name" value="OST-HTH"/>
    <property type="match status" value="1"/>
</dbReference>
<evidence type="ECO:0000259" key="1">
    <source>
        <dbReference type="PROSITE" id="PS51644"/>
    </source>
</evidence>
<dbReference type="PROSITE" id="PS51644">
    <property type="entry name" value="HTH_OST"/>
    <property type="match status" value="1"/>
</dbReference>
<dbReference type="EMBL" id="MRCB01000003">
    <property type="protein sequence ID" value="OKH25681.1"/>
    <property type="molecule type" value="Genomic_DNA"/>
</dbReference>
<name>A0A1U7HQ38_9CYAN</name>
<dbReference type="InterPro" id="IPR021139">
    <property type="entry name" value="NYN"/>
</dbReference>
<dbReference type="PANTHER" id="PTHR35811:SF1">
    <property type="entry name" value="HTH OST-TYPE DOMAIN-CONTAINING PROTEIN"/>
    <property type="match status" value="1"/>
</dbReference>
<gene>
    <name evidence="2" type="ORF">NIES593_04955</name>
</gene>
<evidence type="ECO:0000313" key="2">
    <source>
        <dbReference type="EMBL" id="OKH25681.1"/>
    </source>
</evidence>
<dbReference type="CDD" id="cd10146">
    <property type="entry name" value="LabA_like_C"/>
    <property type="match status" value="1"/>
</dbReference>
<dbReference type="RefSeq" id="WP_073598519.1">
    <property type="nucleotide sequence ID" value="NZ_MRCB01000003.1"/>
</dbReference>
<protein>
    <submittedName>
        <fullName evidence="2">Maebl</fullName>
    </submittedName>
</protein>
<feature type="domain" description="HTH OST-type" evidence="1">
    <location>
        <begin position="163"/>
        <end position="223"/>
    </location>
</feature>
<dbReference type="Proteomes" id="UP000186868">
    <property type="component" value="Unassembled WGS sequence"/>
</dbReference>
<reference evidence="2 3" key="1">
    <citation type="submission" date="2016-11" db="EMBL/GenBank/DDBJ databases">
        <title>Draft Genome Sequences of Nine Cyanobacterial Strains from Diverse Habitats.</title>
        <authorList>
            <person name="Zhu T."/>
            <person name="Hou S."/>
            <person name="Lu X."/>
            <person name="Hess W.R."/>
        </authorList>
    </citation>
    <scope>NUCLEOTIDE SEQUENCE [LARGE SCALE GENOMIC DNA]</scope>
    <source>
        <strain evidence="2 3">NIES-593</strain>
    </source>
</reference>
<dbReference type="InterPro" id="IPR025605">
    <property type="entry name" value="OST-HTH/LOTUS_dom"/>
</dbReference>
<dbReference type="OrthoDB" id="9783963at2"/>
<dbReference type="GO" id="GO:0004540">
    <property type="term" value="F:RNA nuclease activity"/>
    <property type="evidence" value="ECO:0007669"/>
    <property type="project" value="InterPro"/>
</dbReference>
<dbReference type="Gene3D" id="3.30.420.610">
    <property type="entry name" value="LOTUS domain-like"/>
    <property type="match status" value="1"/>
</dbReference>
<organism evidence="2 3">
    <name type="scientific">Hydrococcus rivularis NIES-593</name>
    <dbReference type="NCBI Taxonomy" id="1921803"/>
    <lineage>
        <taxon>Bacteria</taxon>
        <taxon>Bacillati</taxon>
        <taxon>Cyanobacteriota</taxon>
        <taxon>Cyanophyceae</taxon>
        <taxon>Pleurocapsales</taxon>
        <taxon>Hydrococcaceae</taxon>
        <taxon>Hydrococcus</taxon>
    </lineage>
</organism>
<dbReference type="PANTHER" id="PTHR35811">
    <property type="entry name" value="SLR1870 PROTEIN"/>
    <property type="match status" value="1"/>
</dbReference>
<dbReference type="AlphaFoldDB" id="A0A1U7HQ38"/>
<keyword evidence="3" id="KW-1185">Reference proteome</keyword>
<evidence type="ECO:0000313" key="3">
    <source>
        <dbReference type="Proteomes" id="UP000186868"/>
    </source>
</evidence>
<dbReference type="STRING" id="1921803.NIES593_04955"/>
<dbReference type="CDD" id="cd11297">
    <property type="entry name" value="PIN_LabA-like_N_1"/>
    <property type="match status" value="1"/>
</dbReference>
<dbReference type="InterPro" id="IPR041966">
    <property type="entry name" value="LOTUS-like"/>
</dbReference>